<dbReference type="AlphaFoldDB" id="A0AAV4XU23"/>
<dbReference type="Proteomes" id="UP001054945">
    <property type="component" value="Unassembled WGS sequence"/>
</dbReference>
<organism evidence="1 2">
    <name type="scientific">Caerostris extrusa</name>
    <name type="common">Bark spider</name>
    <name type="synonym">Caerostris bankana</name>
    <dbReference type="NCBI Taxonomy" id="172846"/>
    <lineage>
        <taxon>Eukaryota</taxon>
        <taxon>Metazoa</taxon>
        <taxon>Ecdysozoa</taxon>
        <taxon>Arthropoda</taxon>
        <taxon>Chelicerata</taxon>
        <taxon>Arachnida</taxon>
        <taxon>Araneae</taxon>
        <taxon>Araneomorphae</taxon>
        <taxon>Entelegynae</taxon>
        <taxon>Araneoidea</taxon>
        <taxon>Araneidae</taxon>
        <taxon>Caerostris</taxon>
    </lineage>
</organism>
<sequence length="78" mass="8847">MLLFTLIKSTLSFGSLLVSNKILLVATGSLEHFQAPFRRTEPKYIDPIHLRRSILDCKSFTPSSFHLIHQLPAGPNRE</sequence>
<accession>A0AAV4XU23</accession>
<gene>
    <name evidence="1" type="ORF">CEXT_425691</name>
</gene>
<comment type="caution">
    <text evidence="1">The sequence shown here is derived from an EMBL/GenBank/DDBJ whole genome shotgun (WGS) entry which is preliminary data.</text>
</comment>
<evidence type="ECO:0000313" key="2">
    <source>
        <dbReference type="Proteomes" id="UP001054945"/>
    </source>
</evidence>
<name>A0AAV4XU23_CAEEX</name>
<reference evidence="1 2" key="1">
    <citation type="submission" date="2021-06" db="EMBL/GenBank/DDBJ databases">
        <title>Caerostris extrusa draft genome.</title>
        <authorList>
            <person name="Kono N."/>
            <person name="Arakawa K."/>
        </authorList>
    </citation>
    <scope>NUCLEOTIDE SEQUENCE [LARGE SCALE GENOMIC DNA]</scope>
</reference>
<evidence type="ECO:0000313" key="1">
    <source>
        <dbReference type="EMBL" id="GIY98661.1"/>
    </source>
</evidence>
<proteinExistence type="predicted"/>
<protein>
    <recommendedName>
        <fullName evidence="3">Ycf15</fullName>
    </recommendedName>
</protein>
<keyword evidence="2" id="KW-1185">Reference proteome</keyword>
<dbReference type="EMBL" id="BPLR01018323">
    <property type="protein sequence ID" value="GIY98661.1"/>
    <property type="molecule type" value="Genomic_DNA"/>
</dbReference>
<evidence type="ECO:0008006" key="3">
    <source>
        <dbReference type="Google" id="ProtNLM"/>
    </source>
</evidence>